<dbReference type="Proteomes" id="UP000536262">
    <property type="component" value="Unassembled WGS sequence"/>
</dbReference>
<sequence>MQIWNQTGFVHEFTMGMDKEAREYLVVVVKGTFDFPATPGGPVRKSTEQVPLVMADIPSGAPGYSATLWETDFAFRKPRCDVIANGCAYAPGGRPVERVPVGIKIGAWQKLFEVVGTREWRARGPLFMATAPQPFLRQHFSYDTAWGGTDRLDPEDKLPASYKLNPVGTGWARTRNQNLIPGLRLPNTQAIGEDIASPFGDYRPMSFGPMGRGWPGRIEHGGTYDDNWAKNIFPFLPPDFDERYFQMAPPDQQIDPPNGGEEVVLVNLTPQGKTWFTLPQATLPMTIFRDGDKVLERSILPDTLLFDPDNRRLSMVWRADVRILKIITEFEEAWIGPPTETMLRARREGKEYARDVAKRQEFVDDEQDAA</sequence>
<dbReference type="EMBL" id="JACHOU010000001">
    <property type="protein sequence ID" value="MBB6352405.1"/>
    <property type="molecule type" value="Genomic_DNA"/>
</dbReference>
<reference evidence="2 3" key="1">
    <citation type="submission" date="2020-08" db="EMBL/GenBank/DDBJ databases">
        <title>Genomic Encyclopedia of Type Strains, Phase IV (KMG-IV): sequencing the most valuable type-strain genomes for metagenomic binning, comparative biology and taxonomic classification.</title>
        <authorList>
            <person name="Goeker M."/>
        </authorList>
    </citation>
    <scope>NUCLEOTIDE SEQUENCE [LARGE SCALE GENOMIC DNA]</scope>
    <source>
        <strain evidence="2 3">DSM 7051</strain>
    </source>
</reference>
<dbReference type="InterPro" id="IPR018683">
    <property type="entry name" value="DUF2169"/>
</dbReference>
<organism evidence="2 3">
    <name type="scientific">Aminobacter aganoensis</name>
    <dbReference type="NCBI Taxonomy" id="83264"/>
    <lineage>
        <taxon>Bacteria</taxon>
        <taxon>Pseudomonadati</taxon>
        <taxon>Pseudomonadota</taxon>
        <taxon>Alphaproteobacteria</taxon>
        <taxon>Hyphomicrobiales</taxon>
        <taxon>Phyllobacteriaceae</taxon>
        <taxon>Aminobacter</taxon>
    </lineage>
</organism>
<dbReference type="Pfam" id="PF09937">
    <property type="entry name" value="DUF2169"/>
    <property type="match status" value="1"/>
</dbReference>
<evidence type="ECO:0000313" key="3">
    <source>
        <dbReference type="Proteomes" id="UP000536262"/>
    </source>
</evidence>
<dbReference type="AlphaFoldDB" id="A0A7X0F3I8"/>
<proteinExistence type="predicted"/>
<evidence type="ECO:0000259" key="1">
    <source>
        <dbReference type="Pfam" id="PF09937"/>
    </source>
</evidence>
<comment type="caution">
    <text evidence="2">The sequence shown here is derived from an EMBL/GenBank/DDBJ whole genome shotgun (WGS) entry which is preliminary data.</text>
</comment>
<name>A0A7X0F3I8_9HYPH</name>
<accession>A0A7X0F3I8</accession>
<keyword evidence="3" id="KW-1185">Reference proteome</keyword>
<protein>
    <recommendedName>
        <fullName evidence="1">DUF2169 domain-containing protein</fullName>
    </recommendedName>
</protein>
<evidence type="ECO:0000313" key="2">
    <source>
        <dbReference type="EMBL" id="MBB6352405.1"/>
    </source>
</evidence>
<dbReference type="RefSeq" id="WP_184697167.1">
    <property type="nucleotide sequence ID" value="NZ_BAABEG010000001.1"/>
</dbReference>
<feature type="domain" description="DUF2169" evidence="1">
    <location>
        <begin position="21"/>
        <end position="318"/>
    </location>
</feature>
<gene>
    <name evidence="2" type="ORF">GGR00_000157</name>
</gene>